<comment type="caution">
    <text evidence="3">The sequence shown here is derived from an EMBL/GenBank/DDBJ whole genome shotgun (WGS) entry which is preliminary data.</text>
</comment>
<accession>A0ABV9GKD7</accession>
<organism evidence="3 4">
    <name type="scientific">Camelliibacillus cellulosilyticus</name>
    <dbReference type="NCBI Taxonomy" id="2174486"/>
    <lineage>
        <taxon>Bacteria</taxon>
        <taxon>Bacillati</taxon>
        <taxon>Bacillota</taxon>
        <taxon>Bacilli</taxon>
        <taxon>Bacillales</taxon>
        <taxon>Sporolactobacillaceae</taxon>
        <taxon>Camelliibacillus</taxon>
    </lineage>
</organism>
<evidence type="ECO:0000259" key="2">
    <source>
        <dbReference type="Pfam" id="PF01182"/>
    </source>
</evidence>
<evidence type="ECO:0000313" key="3">
    <source>
        <dbReference type="EMBL" id="MFC4618764.1"/>
    </source>
</evidence>
<dbReference type="InterPro" id="IPR052960">
    <property type="entry name" value="GlcN6P_deaminase-like"/>
</dbReference>
<dbReference type="InterPro" id="IPR006148">
    <property type="entry name" value="Glc/Gal-6P_isomerase"/>
</dbReference>
<sequence length="234" mass="26120">MEFFKATDYEEMSRVAAQFLIKQMALDRRVNIGLATGNTPTTMYRYLVQYLEFGYRIDHVHFYNIDEYCGVSGTEPGTCMRYLRDHFYDRVDMNSDHIHWLNESNWSLIDKEIETNGGMDLVILGIGENGHIAYNEPGTPFHSTTHMMDLTEASKRQHADEFGGIDAVPNQGVTLGIKSIMHARSVLLMASGSKKAEILQSSLKGPVTEGVPASILQLHPHLTIIADQAAAAAL</sequence>
<dbReference type="Pfam" id="PF01182">
    <property type="entry name" value="Glucosamine_iso"/>
    <property type="match status" value="1"/>
</dbReference>
<proteinExistence type="predicted"/>
<keyword evidence="4" id="KW-1185">Reference proteome</keyword>
<dbReference type="SUPFAM" id="SSF100950">
    <property type="entry name" value="NagB/RpiA/CoA transferase-like"/>
    <property type="match status" value="1"/>
</dbReference>
<dbReference type="EMBL" id="JBHSFW010000003">
    <property type="protein sequence ID" value="MFC4618764.1"/>
    <property type="molecule type" value="Genomic_DNA"/>
</dbReference>
<dbReference type="PANTHER" id="PTHR42892:SF1">
    <property type="entry name" value="GLUCOSAMINE-6-PHOSPHATE ISOMERASE"/>
    <property type="match status" value="1"/>
</dbReference>
<evidence type="ECO:0000313" key="4">
    <source>
        <dbReference type="Proteomes" id="UP001596022"/>
    </source>
</evidence>
<name>A0ABV9GKD7_9BACL</name>
<reference evidence="4" key="1">
    <citation type="journal article" date="2019" name="Int. J. Syst. Evol. Microbiol.">
        <title>The Global Catalogue of Microorganisms (GCM) 10K type strain sequencing project: providing services to taxonomists for standard genome sequencing and annotation.</title>
        <authorList>
            <consortium name="The Broad Institute Genomics Platform"/>
            <consortium name="The Broad Institute Genome Sequencing Center for Infectious Disease"/>
            <person name="Wu L."/>
            <person name="Ma J."/>
        </authorList>
    </citation>
    <scope>NUCLEOTIDE SEQUENCE [LARGE SCALE GENOMIC DNA]</scope>
    <source>
        <strain evidence="4">CGMCC 1.16306</strain>
    </source>
</reference>
<dbReference type="Gene3D" id="3.40.50.1360">
    <property type="match status" value="1"/>
</dbReference>
<protein>
    <submittedName>
        <fullName evidence="3">Glucosamine-6-phosphate deaminase</fullName>
    </submittedName>
</protein>
<dbReference type="Proteomes" id="UP001596022">
    <property type="component" value="Unassembled WGS sequence"/>
</dbReference>
<dbReference type="InterPro" id="IPR004547">
    <property type="entry name" value="Glucosamine6P_isomerase"/>
</dbReference>
<dbReference type="InterPro" id="IPR037171">
    <property type="entry name" value="NagB/RpiA_transferase-like"/>
</dbReference>
<dbReference type="PANTHER" id="PTHR42892">
    <property type="entry name" value="GLUCOSAMINE-6-PHOSPHATE DEAMINASE-LIKE PROTEIN BT_0258-RELATED"/>
    <property type="match status" value="1"/>
</dbReference>
<feature type="domain" description="Glucosamine/galactosamine-6-phosphate isomerase" evidence="2">
    <location>
        <begin position="16"/>
        <end position="217"/>
    </location>
</feature>
<dbReference type="CDD" id="cd01399">
    <property type="entry name" value="GlcN6P_deaminase"/>
    <property type="match status" value="1"/>
</dbReference>
<gene>
    <name evidence="3" type="ORF">ACFO4N_08435</name>
</gene>
<evidence type="ECO:0000256" key="1">
    <source>
        <dbReference type="ARBA" id="ARBA00023277"/>
    </source>
</evidence>
<keyword evidence="1" id="KW-0119">Carbohydrate metabolism</keyword>
<dbReference type="RefSeq" id="WP_376845845.1">
    <property type="nucleotide sequence ID" value="NZ_JBHSFW010000003.1"/>
</dbReference>